<protein>
    <recommendedName>
        <fullName evidence="5">Acyl-CoA-binding domain-containing protein 4</fullName>
    </recommendedName>
</protein>
<feature type="non-terminal residue" evidence="3">
    <location>
        <position position="1"/>
    </location>
</feature>
<dbReference type="AlphaFoldDB" id="A0A2J7ZX73"/>
<keyword evidence="2" id="KW-0677">Repeat</keyword>
<evidence type="ECO:0000256" key="1">
    <source>
        <dbReference type="ARBA" id="ARBA00022441"/>
    </source>
</evidence>
<evidence type="ECO:0000313" key="3">
    <source>
        <dbReference type="EMBL" id="PNH04867.1"/>
    </source>
</evidence>
<comment type="caution">
    <text evidence="3">The sequence shown here is derived from an EMBL/GenBank/DDBJ whole genome shotgun (WGS) entry which is preliminary data.</text>
</comment>
<keyword evidence="4" id="KW-1185">Reference proteome</keyword>
<name>A0A2J7ZX73_9CHLO</name>
<gene>
    <name evidence="3" type="ORF">TSOC_008955</name>
</gene>
<organism evidence="3 4">
    <name type="scientific">Tetrabaena socialis</name>
    <dbReference type="NCBI Taxonomy" id="47790"/>
    <lineage>
        <taxon>Eukaryota</taxon>
        <taxon>Viridiplantae</taxon>
        <taxon>Chlorophyta</taxon>
        <taxon>core chlorophytes</taxon>
        <taxon>Chlorophyceae</taxon>
        <taxon>CS clade</taxon>
        <taxon>Chlamydomonadales</taxon>
        <taxon>Tetrabaenaceae</taxon>
        <taxon>Tetrabaena</taxon>
    </lineage>
</organism>
<dbReference type="Proteomes" id="UP000236333">
    <property type="component" value="Unassembled WGS sequence"/>
</dbReference>
<dbReference type="InterPro" id="IPR015915">
    <property type="entry name" value="Kelch-typ_b-propeller"/>
</dbReference>
<evidence type="ECO:0000313" key="4">
    <source>
        <dbReference type="Proteomes" id="UP000236333"/>
    </source>
</evidence>
<dbReference type="EMBL" id="PGGS01000353">
    <property type="protein sequence ID" value="PNH04867.1"/>
    <property type="molecule type" value="Genomic_DNA"/>
</dbReference>
<dbReference type="SUPFAM" id="SSF117281">
    <property type="entry name" value="Kelch motif"/>
    <property type="match status" value="1"/>
</dbReference>
<dbReference type="PANTHER" id="PTHR46093">
    <property type="entry name" value="ACYL-COA-BINDING DOMAIN-CONTAINING PROTEIN 5"/>
    <property type="match status" value="1"/>
</dbReference>
<proteinExistence type="predicted"/>
<dbReference type="Gene3D" id="2.120.10.80">
    <property type="entry name" value="Kelch-type beta propeller"/>
    <property type="match status" value="1"/>
</dbReference>
<dbReference type="PANTHER" id="PTHR46093:SF16">
    <property type="entry name" value="MULTIPLE EGF-LIKE-DOMAINS 8"/>
    <property type="match status" value="1"/>
</dbReference>
<accession>A0A2J7ZX73</accession>
<dbReference type="OrthoDB" id="548621at2759"/>
<dbReference type="Pfam" id="PF24681">
    <property type="entry name" value="Kelch_KLHDC2_KLHL20_DRC7"/>
    <property type="match status" value="1"/>
</dbReference>
<reference evidence="3 4" key="1">
    <citation type="journal article" date="2017" name="Mol. Biol. Evol.">
        <title>The 4-celled Tetrabaena socialis nuclear genome reveals the essential components for genetic control of cell number at the origin of multicellularity in the volvocine lineage.</title>
        <authorList>
            <person name="Featherston J."/>
            <person name="Arakaki Y."/>
            <person name="Hanschen E.R."/>
            <person name="Ferris P.J."/>
            <person name="Michod R.E."/>
            <person name="Olson B.J.S.C."/>
            <person name="Nozaki H."/>
            <person name="Durand P.M."/>
        </authorList>
    </citation>
    <scope>NUCLEOTIDE SEQUENCE [LARGE SCALE GENOMIC DNA]</scope>
    <source>
        <strain evidence="3 4">NIES-571</strain>
    </source>
</reference>
<evidence type="ECO:0008006" key="5">
    <source>
        <dbReference type="Google" id="ProtNLM"/>
    </source>
</evidence>
<evidence type="ECO:0000256" key="2">
    <source>
        <dbReference type="ARBA" id="ARBA00022737"/>
    </source>
</evidence>
<sequence>VYTLGGRTGRLSSEVVSSNSLEEFDPRGRSVRTQLLSGWQNVSARAGHTMVEWVDGSGRRHLVVFGGAGYQATSEDADSTGGAGEVPSGPLLADVASVDVLEAEWSMHNNTGAGPSPRKFASAAVWRGDVMLVYGGLTNDGSASSELWAYNLTSRR</sequence>
<keyword evidence="1" id="KW-0880">Kelch repeat</keyword>